<dbReference type="InterPro" id="IPR001971">
    <property type="entry name" value="Ribosomal_uS11"/>
</dbReference>
<reference evidence="5" key="1">
    <citation type="submission" date="2017-08" db="EMBL/GenBank/DDBJ databases">
        <authorList>
            <person name="Cuomo C."/>
            <person name="Billmyre B."/>
            <person name="Heitman J."/>
        </authorList>
    </citation>
    <scope>NUCLEOTIDE SEQUENCE</scope>
    <source>
        <strain evidence="5">CBS 12478</strain>
    </source>
</reference>
<evidence type="ECO:0000313" key="5">
    <source>
        <dbReference type="EMBL" id="WWD19656.1"/>
    </source>
</evidence>
<dbReference type="GO" id="GO:0006412">
    <property type="term" value="P:translation"/>
    <property type="evidence" value="ECO:0007669"/>
    <property type="project" value="InterPro"/>
</dbReference>
<dbReference type="Proteomes" id="UP000322225">
    <property type="component" value="Chromosome 7"/>
</dbReference>
<name>A0A5M6C2G1_9TREE</name>
<comment type="similarity">
    <text evidence="1">Belongs to the universal ribosomal protein uS11 family.</text>
</comment>
<feature type="compositionally biased region" description="Polar residues" evidence="4">
    <location>
        <begin position="115"/>
        <end position="125"/>
    </location>
</feature>
<dbReference type="PANTHER" id="PTHR11759">
    <property type="entry name" value="40S RIBOSOMAL PROTEIN S14/30S RIBOSOMAL PROTEIN S11"/>
    <property type="match status" value="1"/>
</dbReference>
<dbReference type="GO" id="GO:0003735">
    <property type="term" value="F:structural constituent of ribosome"/>
    <property type="evidence" value="ECO:0007669"/>
    <property type="project" value="InterPro"/>
</dbReference>
<evidence type="ECO:0000256" key="1">
    <source>
        <dbReference type="ARBA" id="ARBA00006194"/>
    </source>
</evidence>
<dbReference type="GO" id="GO:0005840">
    <property type="term" value="C:ribosome"/>
    <property type="evidence" value="ECO:0007669"/>
    <property type="project" value="UniProtKB-KW"/>
</dbReference>
<proteinExistence type="inferred from homology"/>
<keyword evidence="2" id="KW-0689">Ribosomal protein</keyword>
<evidence type="ECO:0000256" key="3">
    <source>
        <dbReference type="ARBA" id="ARBA00023274"/>
    </source>
</evidence>
<organism evidence="5 6">
    <name type="scientific">Kwoniella shandongensis</name>
    <dbReference type="NCBI Taxonomy" id="1734106"/>
    <lineage>
        <taxon>Eukaryota</taxon>
        <taxon>Fungi</taxon>
        <taxon>Dikarya</taxon>
        <taxon>Basidiomycota</taxon>
        <taxon>Agaricomycotina</taxon>
        <taxon>Tremellomycetes</taxon>
        <taxon>Tremellales</taxon>
        <taxon>Cryptococcaceae</taxon>
        <taxon>Kwoniella</taxon>
    </lineage>
</organism>
<protein>
    <recommendedName>
        <fullName evidence="7">Ribosomal protein S11</fullName>
    </recommendedName>
</protein>
<dbReference type="GO" id="GO:1990904">
    <property type="term" value="C:ribonucleoprotein complex"/>
    <property type="evidence" value="ECO:0007669"/>
    <property type="project" value="UniProtKB-KW"/>
</dbReference>
<dbReference type="InterPro" id="IPR036967">
    <property type="entry name" value="Ribosomal_uS11_sf"/>
</dbReference>
<dbReference type="KEGG" id="ksn:43588269"/>
<sequence length="287" mass="30493">MTSIIRSTVLTSSRLSRPQQVVAPFSIANFASSSRVGLDFTHPRRLPPSSTRPPSTATTTLLDDVLVESGVVEDEPPTEGHVTPSTSNPAPGPIPTPQAQTQSSSRTSSPASFSKTAQHTPQFNLSSSSSSSSSRGKANSAPGLRWTPEPTTIGTGENTTHLPTHTLNIKSTRNNVVLSLTDGLGPLFGTVSGGSDKTFKNSQRSSYEAATQASIKMFDKVVEWSRSTPSQPRVRVAFSGLFGVGREAISSALSGPEGQEMRSLIVRVEDRTKIKIGGVRAPKPRRL</sequence>
<dbReference type="EMBL" id="CP144057">
    <property type="protein sequence ID" value="WWD19656.1"/>
    <property type="molecule type" value="Genomic_DNA"/>
</dbReference>
<keyword evidence="3" id="KW-0687">Ribonucleoprotein</keyword>
<reference evidence="5" key="2">
    <citation type="submission" date="2024-01" db="EMBL/GenBank/DDBJ databases">
        <title>Comparative genomics of Cryptococcus and Kwoniella reveals pathogenesis evolution and contrasting modes of karyotype evolution via chromosome fusion or intercentromeric recombination.</title>
        <authorList>
            <person name="Coelho M.A."/>
            <person name="David-Palma M."/>
            <person name="Shea T."/>
            <person name="Bowers K."/>
            <person name="McGinley-Smith S."/>
            <person name="Mohammad A.W."/>
            <person name="Gnirke A."/>
            <person name="Yurkov A.M."/>
            <person name="Nowrousian M."/>
            <person name="Sun S."/>
            <person name="Cuomo C.A."/>
            <person name="Heitman J."/>
        </authorList>
    </citation>
    <scope>NUCLEOTIDE SEQUENCE</scope>
    <source>
        <strain evidence="5">CBS 12478</strain>
    </source>
</reference>
<evidence type="ECO:0000256" key="2">
    <source>
        <dbReference type="ARBA" id="ARBA00022980"/>
    </source>
</evidence>
<dbReference type="OrthoDB" id="1654884at2759"/>
<dbReference type="Gene3D" id="3.30.420.80">
    <property type="entry name" value="Ribosomal protein S11"/>
    <property type="match status" value="1"/>
</dbReference>
<gene>
    <name evidence="5" type="ORF">CI109_104118</name>
</gene>
<keyword evidence="6" id="KW-1185">Reference proteome</keyword>
<feature type="compositionally biased region" description="Polar residues" evidence="4">
    <location>
        <begin position="149"/>
        <end position="163"/>
    </location>
</feature>
<evidence type="ECO:0000256" key="4">
    <source>
        <dbReference type="SAM" id="MobiDB-lite"/>
    </source>
</evidence>
<feature type="compositionally biased region" description="Low complexity" evidence="4">
    <location>
        <begin position="47"/>
        <end position="64"/>
    </location>
</feature>
<dbReference type="RefSeq" id="XP_031861738.1">
    <property type="nucleotide sequence ID" value="XM_032004136.1"/>
</dbReference>
<evidence type="ECO:0000313" key="6">
    <source>
        <dbReference type="Proteomes" id="UP000322225"/>
    </source>
</evidence>
<evidence type="ECO:0008006" key="7">
    <source>
        <dbReference type="Google" id="ProtNLM"/>
    </source>
</evidence>
<feature type="compositionally biased region" description="Low complexity" evidence="4">
    <location>
        <begin position="97"/>
        <end position="114"/>
    </location>
</feature>
<feature type="region of interest" description="Disordered" evidence="4">
    <location>
        <begin position="39"/>
        <end position="163"/>
    </location>
</feature>
<dbReference type="SUPFAM" id="SSF53137">
    <property type="entry name" value="Translational machinery components"/>
    <property type="match status" value="1"/>
</dbReference>
<accession>A0A5M6C2G1</accession>
<dbReference type="GeneID" id="43588269"/>
<dbReference type="AlphaFoldDB" id="A0A5M6C2G1"/>